<dbReference type="Proteomes" id="UP000078541">
    <property type="component" value="Unassembled WGS sequence"/>
</dbReference>
<sequence length="151" mass="17096">MQLSQNQTRECHFSHVSTFETNESDFIDTFPQSPNFPTNSLIYSKSDMLSRNSDSELTANVGSDRQRNFEGGRHEGASVKLQGPEAVPDFHIERERQSVGSSQAAALLDLSSRVELVRFSLFPYTHVIRVSAQSAPFFRDWHCLPFCILLI</sequence>
<accession>A0A195FTT9</accession>
<evidence type="ECO:0000256" key="1">
    <source>
        <dbReference type="SAM" id="MobiDB-lite"/>
    </source>
</evidence>
<reference evidence="2 3" key="1">
    <citation type="submission" date="2016-03" db="EMBL/GenBank/DDBJ databases">
        <title>Trachymyrmex septentrionalis WGS genome.</title>
        <authorList>
            <person name="Nygaard S."/>
            <person name="Hu H."/>
            <person name="Boomsma J."/>
            <person name="Zhang G."/>
        </authorList>
    </citation>
    <scope>NUCLEOTIDE SEQUENCE [LARGE SCALE GENOMIC DNA]</scope>
    <source>
        <strain evidence="2">Tsep2-gDNA-1</strain>
        <tissue evidence="2">Whole body</tissue>
    </source>
</reference>
<gene>
    <name evidence="2" type="ORF">ALC56_01964</name>
</gene>
<organism evidence="2 3">
    <name type="scientific">Trachymyrmex septentrionalis</name>
    <dbReference type="NCBI Taxonomy" id="34720"/>
    <lineage>
        <taxon>Eukaryota</taxon>
        <taxon>Metazoa</taxon>
        <taxon>Ecdysozoa</taxon>
        <taxon>Arthropoda</taxon>
        <taxon>Hexapoda</taxon>
        <taxon>Insecta</taxon>
        <taxon>Pterygota</taxon>
        <taxon>Neoptera</taxon>
        <taxon>Endopterygota</taxon>
        <taxon>Hymenoptera</taxon>
        <taxon>Apocrita</taxon>
        <taxon>Aculeata</taxon>
        <taxon>Formicoidea</taxon>
        <taxon>Formicidae</taxon>
        <taxon>Myrmicinae</taxon>
        <taxon>Trachymyrmex</taxon>
    </lineage>
</organism>
<evidence type="ECO:0000313" key="3">
    <source>
        <dbReference type="Proteomes" id="UP000078541"/>
    </source>
</evidence>
<proteinExistence type="predicted"/>
<feature type="compositionally biased region" description="Basic and acidic residues" evidence="1">
    <location>
        <begin position="64"/>
        <end position="77"/>
    </location>
</feature>
<protein>
    <submittedName>
        <fullName evidence="2">Uncharacterized protein</fullName>
    </submittedName>
</protein>
<keyword evidence="3" id="KW-1185">Reference proteome</keyword>
<evidence type="ECO:0000313" key="2">
    <source>
        <dbReference type="EMBL" id="KYN43702.1"/>
    </source>
</evidence>
<feature type="compositionally biased region" description="Polar residues" evidence="1">
    <location>
        <begin position="54"/>
        <end position="63"/>
    </location>
</feature>
<dbReference type="AlphaFoldDB" id="A0A195FTT9"/>
<dbReference type="EMBL" id="KQ981276">
    <property type="protein sequence ID" value="KYN43702.1"/>
    <property type="molecule type" value="Genomic_DNA"/>
</dbReference>
<name>A0A195FTT9_9HYME</name>
<feature type="region of interest" description="Disordered" evidence="1">
    <location>
        <begin position="54"/>
        <end position="80"/>
    </location>
</feature>